<evidence type="ECO:0000313" key="2">
    <source>
        <dbReference type="Proteomes" id="UP000033489"/>
    </source>
</evidence>
<sequence length="59" mass="6889">MGDKPISFRDADGNFVSAADVWNEKKLEELFNRLNPNRSLRLARMKKQAEEKNKNKKNP</sequence>
<dbReference type="RefSeq" id="WP_045615871.1">
    <property type="nucleotide sequence ID" value="NZ_JYGT01000010.1"/>
</dbReference>
<name>A0A0F2DX67_9STRE</name>
<dbReference type="PATRIC" id="fig|28037.216.peg.1600"/>
<evidence type="ECO:0008006" key="3">
    <source>
        <dbReference type="Google" id="ProtNLM"/>
    </source>
</evidence>
<dbReference type="Proteomes" id="UP000033489">
    <property type="component" value="Unassembled WGS sequence"/>
</dbReference>
<accession>A0A0F2DX67</accession>
<comment type="caution">
    <text evidence="1">The sequence shown here is derived from an EMBL/GenBank/DDBJ whole genome shotgun (WGS) entry which is preliminary data.</text>
</comment>
<organism evidence="1 2">
    <name type="scientific">Streptococcus infantis</name>
    <dbReference type="NCBI Taxonomy" id="68892"/>
    <lineage>
        <taxon>Bacteria</taxon>
        <taxon>Bacillati</taxon>
        <taxon>Bacillota</taxon>
        <taxon>Bacilli</taxon>
        <taxon>Lactobacillales</taxon>
        <taxon>Streptococcaceae</taxon>
        <taxon>Streptococcus</taxon>
    </lineage>
</organism>
<gene>
    <name evidence="1" type="ORF">TZ94_01632</name>
</gene>
<reference evidence="1 2" key="1">
    <citation type="submission" date="2015-02" db="EMBL/GenBank/DDBJ databases">
        <title>Evolution of amylase-binding proteins of oral streptococcal species.</title>
        <authorList>
            <person name="Haase E.M."/>
        </authorList>
    </citation>
    <scope>NUCLEOTIDE SEQUENCE [LARGE SCALE GENOMIC DNA]</scope>
    <source>
        <strain evidence="1 2">UC921A</strain>
    </source>
</reference>
<proteinExistence type="predicted"/>
<evidence type="ECO:0000313" key="1">
    <source>
        <dbReference type="EMBL" id="KJQ74111.1"/>
    </source>
</evidence>
<protein>
    <recommendedName>
        <fullName evidence="3">Extracellular protein</fullName>
    </recommendedName>
</protein>
<dbReference type="EMBL" id="JYGT01000010">
    <property type="protein sequence ID" value="KJQ74111.1"/>
    <property type="molecule type" value="Genomic_DNA"/>
</dbReference>
<dbReference type="OrthoDB" id="2242855at2"/>
<dbReference type="AlphaFoldDB" id="A0A0F2DX67"/>